<protein>
    <recommendedName>
        <fullName evidence="11">Ubiquitin-conjugating enzyme E2 Z</fullName>
        <ecNumber evidence="3">2.3.2.23</ecNumber>
    </recommendedName>
    <alternativeName>
        <fullName evidence="12">E2 ubiquitin-conjugating enzyme Z</fullName>
    </alternativeName>
    <alternativeName>
        <fullName evidence="14">Ubiquitin carrier protein Z</fullName>
    </alternativeName>
    <alternativeName>
        <fullName evidence="13">Ubiquitin-protein ligase Z</fullName>
    </alternativeName>
</protein>
<dbReference type="OrthoDB" id="47801at2759"/>
<dbReference type="OMA" id="RKYQYKQ"/>
<evidence type="ECO:0000256" key="7">
    <source>
        <dbReference type="ARBA" id="ARBA00022741"/>
    </source>
</evidence>
<keyword evidence="9" id="KW-0067">ATP-binding</keyword>
<evidence type="ECO:0000256" key="6">
    <source>
        <dbReference type="ARBA" id="ARBA00022703"/>
    </source>
</evidence>
<dbReference type="GO" id="GO:0043066">
    <property type="term" value="P:negative regulation of apoptotic process"/>
    <property type="evidence" value="ECO:0007669"/>
    <property type="project" value="TreeGrafter"/>
</dbReference>
<evidence type="ECO:0000313" key="16">
    <source>
        <dbReference type="EMBL" id="KAH8042765.1"/>
    </source>
</evidence>
<dbReference type="GO" id="GO:0005737">
    <property type="term" value="C:cytoplasm"/>
    <property type="evidence" value="ECO:0007669"/>
    <property type="project" value="UniProtKB-SubCell"/>
</dbReference>
<dbReference type="Gene3D" id="3.10.110.10">
    <property type="entry name" value="Ubiquitin Conjugating Enzyme"/>
    <property type="match status" value="1"/>
</dbReference>
<dbReference type="Pfam" id="PF00179">
    <property type="entry name" value="UQ_con"/>
    <property type="match status" value="1"/>
</dbReference>
<evidence type="ECO:0000256" key="8">
    <source>
        <dbReference type="ARBA" id="ARBA00022786"/>
    </source>
</evidence>
<keyword evidence="10" id="KW-0539">Nucleus</keyword>
<evidence type="ECO:0000256" key="2">
    <source>
        <dbReference type="ARBA" id="ARBA00004496"/>
    </source>
</evidence>
<evidence type="ECO:0000259" key="15">
    <source>
        <dbReference type="PROSITE" id="PS50127"/>
    </source>
</evidence>
<dbReference type="AlphaFoldDB" id="A0A9J6FA91"/>
<evidence type="ECO:0000256" key="12">
    <source>
        <dbReference type="ARBA" id="ARBA00041798"/>
    </source>
</evidence>
<accession>A0A9J6FA91</accession>
<dbReference type="GO" id="GO:0061631">
    <property type="term" value="F:ubiquitin conjugating enzyme activity"/>
    <property type="evidence" value="ECO:0007669"/>
    <property type="project" value="UniProtKB-EC"/>
</dbReference>
<dbReference type="Proteomes" id="UP000821866">
    <property type="component" value="Chromosome 1"/>
</dbReference>
<evidence type="ECO:0000256" key="4">
    <source>
        <dbReference type="ARBA" id="ARBA00022490"/>
    </source>
</evidence>
<dbReference type="PROSITE" id="PS50127">
    <property type="entry name" value="UBC_2"/>
    <property type="match status" value="1"/>
</dbReference>
<dbReference type="EC" id="2.3.2.23" evidence="3"/>
<organism evidence="16 17">
    <name type="scientific">Rhipicephalus microplus</name>
    <name type="common">Cattle tick</name>
    <name type="synonym">Boophilus microplus</name>
    <dbReference type="NCBI Taxonomy" id="6941"/>
    <lineage>
        <taxon>Eukaryota</taxon>
        <taxon>Metazoa</taxon>
        <taxon>Ecdysozoa</taxon>
        <taxon>Arthropoda</taxon>
        <taxon>Chelicerata</taxon>
        <taxon>Arachnida</taxon>
        <taxon>Acari</taxon>
        <taxon>Parasitiformes</taxon>
        <taxon>Ixodida</taxon>
        <taxon>Ixodoidea</taxon>
        <taxon>Ixodidae</taxon>
        <taxon>Rhipicephalinae</taxon>
        <taxon>Rhipicephalus</taxon>
        <taxon>Boophilus</taxon>
    </lineage>
</organism>
<keyword evidence="8" id="KW-0833">Ubl conjugation pathway</keyword>
<dbReference type="PANTHER" id="PTHR46116">
    <property type="entry name" value="(E3-INDEPENDENT) E2 UBIQUITIN-CONJUGATING ENZYME"/>
    <property type="match status" value="1"/>
</dbReference>
<evidence type="ECO:0000313" key="17">
    <source>
        <dbReference type="Proteomes" id="UP000821866"/>
    </source>
</evidence>
<keyword evidence="4" id="KW-0963">Cytoplasm</keyword>
<gene>
    <name evidence="16" type="ORF">HPB51_025747</name>
</gene>
<comment type="caution">
    <text evidence="16">The sequence shown here is derived from an EMBL/GenBank/DDBJ whole genome shotgun (WGS) entry which is preliminary data.</text>
</comment>
<dbReference type="PANTHER" id="PTHR46116:SF26">
    <property type="entry name" value="UBIQUITIN-CONJUGATING ENZYME E2 Z"/>
    <property type="match status" value="1"/>
</dbReference>
<reference evidence="16" key="2">
    <citation type="submission" date="2021-09" db="EMBL/GenBank/DDBJ databases">
        <authorList>
            <person name="Jia N."/>
            <person name="Wang J."/>
            <person name="Shi W."/>
            <person name="Du L."/>
            <person name="Sun Y."/>
            <person name="Zhan W."/>
            <person name="Jiang J."/>
            <person name="Wang Q."/>
            <person name="Zhang B."/>
            <person name="Ji P."/>
            <person name="Sakyi L.B."/>
            <person name="Cui X."/>
            <person name="Yuan T."/>
            <person name="Jiang B."/>
            <person name="Yang W."/>
            <person name="Lam T.T.-Y."/>
            <person name="Chang Q."/>
            <person name="Ding S."/>
            <person name="Wang X."/>
            <person name="Zhu J."/>
            <person name="Ruan X."/>
            <person name="Zhao L."/>
            <person name="Wei J."/>
            <person name="Que T."/>
            <person name="Du C."/>
            <person name="Cheng J."/>
            <person name="Dai P."/>
            <person name="Han X."/>
            <person name="Huang E."/>
            <person name="Gao Y."/>
            <person name="Liu J."/>
            <person name="Shao H."/>
            <person name="Ye R."/>
            <person name="Li L."/>
            <person name="Wei W."/>
            <person name="Wang X."/>
            <person name="Wang C."/>
            <person name="Huo Q."/>
            <person name="Li W."/>
            <person name="Guo W."/>
            <person name="Chen H."/>
            <person name="Chen S."/>
            <person name="Zhou L."/>
            <person name="Zhou L."/>
            <person name="Ni X."/>
            <person name="Tian J."/>
            <person name="Zhou Y."/>
            <person name="Sheng Y."/>
            <person name="Liu T."/>
            <person name="Pan Y."/>
            <person name="Xia L."/>
            <person name="Li J."/>
            <person name="Zhao F."/>
            <person name="Cao W."/>
        </authorList>
    </citation>
    <scope>NUCLEOTIDE SEQUENCE</scope>
    <source>
        <strain evidence="16">Rmic-2018</strain>
        <tissue evidence="16">Larvae</tissue>
    </source>
</reference>
<dbReference type="SMART" id="SM00212">
    <property type="entry name" value="UBCc"/>
    <property type="match status" value="1"/>
</dbReference>
<dbReference type="GO" id="GO:0005524">
    <property type="term" value="F:ATP binding"/>
    <property type="evidence" value="ECO:0007669"/>
    <property type="project" value="UniProtKB-KW"/>
</dbReference>
<dbReference type="VEuPathDB" id="VectorBase:LOC119160034"/>
<dbReference type="GO" id="GO:0005634">
    <property type="term" value="C:nucleus"/>
    <property type="evidence" value="ECO:0007669"/>
    <property type="project" value="UniProtKB-SubCell"/>
</dbReference>
<keyword evidence="17" id="KW-1185">Reference proteome</keyword>
<dbReference type="SUPFAM" id="SSF54495">
    <property type="entry name" value="UBC-like"/>
    <property type="match status" value="1"/>
</dbReference>
<reference evidence="16" key="1">
    <citation type="journal article" date="2020" name="Cell">
        <title>Large-Scale Comparative Analyses of Tick Genomes Elucidate Their Genetic Diversity and Vector Capacities.</title>
        <authorList>
            <consortium name="Tick Genome and Microbiome Consortium (TIGMIC)"/>
            <person name="Jia N."/>
            <person name="Wang J."/>
            <person name="Shi W."/>
            <person name="Du L."/>
            <person name="Sun Y."/>
            <person name="Zhan W."/>
            <person name="Jiang J.F."/>
            <person name="Wang Q."/>
            <person name="Zhang B."/>
            <person name="Ji P."/>
            <person name="Bell-Sakyi L."/>
            <person name="Cui X.M."/>
            <person name="Yuan T.T."/>
            <person name="Jiang B.G."/>
            <person name="Yang W.F."/>
            <person name="Lam T.T."/>
            <person name="Chang Q.C."/>
            <person name="Ding S.J."/>
            <person name="Wang X.J."/>
            <person name="Zhu J.G."/>
            <person name="Ruan X.D."/>
            <person name="Zhao L."/>
            <person name="Wei J.T."/>
            <person name="Ye R.Z."/>
            <person name="Que T.C."/>
            <person name="Du C.H."/>
            <person name="Zhou Y.H."/>
            <person name="Cheng J.X."/>
            <person name="Dai P.F."/>
            <person name="Guo W.B."/>
            <person name="Han X.H."/>
            <person name="Huang E.J."/>
            <person name="Li L.F."/>
            <person name="Wei W."/>
            <person name="Gao Y.C."/>
            <person name="Liu J.Z."/>
            <person name="Shao H.Z."/>
            <person name="Wang X."/>
            <person name="Wang C.C."/>
            <person name="Yang T.C."/>
            <person name="Huo Q.B."/>
            <person name="Li W."/>
            <person name="Chen H.Y."/>
            <person name="Chen S.E."/>
            <person name="Zhou L.G."/>
            <person name="Ni X.B."/>
            <person name="Tian J.H."/>
            <person name="Sheng Y."/>
            <person name="Liu T."/>
            <person name="Pan Y.S."/>
            <person name="Xia L.Y."/>
            <person name="Li J."/>
            <person name="Zhao F."/>
            <person name="Cao W.C."/>
        </authorList>
    </citation>
    <scope>NUCLEOTIDE SEQUENCE</scope>
    <source>
        <strain evidence="16">Rmic-2018</strain>
    </source>
</reference>
<evidence type="ECO:0000256" key="5">
    <source>
        <dbReference type="ARBA" id="ARBA00022679"/>
    </source>
</evidence>
<dbReference type="EMBL" id="JABSTU010000001">
    <property type="protein sequence ID" value="KAH8042765.1"/>
    <property type="molecule type" value="Genomic_DNA"/>
</dbReference>
<evidence type="ECO:0000256" key="13">
    <source>
        <dbReference type="ARBA" id="ARBA00042316"/>
    </source>
</evidence>
<evidence type="ECO:0000256" key="14">
    <source>
        <dbReference type="ARBA" id="ARBA00042401"/>
    </source>
</evidence>
<evidence type="ECO:0000256" key="11">
    <source>
        <dbReference type="ARBA" id="ARBA00039894"/>
    </source>
</evidence>
<proteinExistence type="predicted"/>
<evidence type="ECO:0000256" key="10">
    <source>
        <dbReference type="ARBA" id="ARBA00023242"/>
    </source>
</evidence>
<name>A0A9J6FA91_RHIMP</name>
<dbReference type="CDD" id="cd23809">
    <property type="entry name" value="UBCc_UBE2Z"/>
    <property type="match status" value="1"/>
</dbReference>
<dbReference type="InterPro" id="IPR016135">
    <property type="entry name" value="UBQ-conjugating_enzyme/RWD"/>
</dbReference>
<keyword evidence="6" id="KW-0053">Apoptosis</keyword>
<evidence type="ECO:0000256" key="3">
    <source>
        <dbReference type="ARBA" id="ARBA00012486"/>
    </source>
</evidence>
<comment type="subcellular location">
    <subcellularLocation>
        <location evidence="2">Cytoplasm</location>
    </subcellularLocation>
    <subcellularLocation>
        <location evidence="1">Nucleus</location>
    </subcellularLocation>
</comment>
<sequence>MSQVTPSGPMHWSLYEWDPLQFMFDQPKPYCLLRLKRDFAKFAAKPPTGLYISPEEEDITRVHALIVGPPGTPYEGGFFQFLLKFPSNYPTMPPRVRMVTTDAGRVNFNPNLYADGKVCLNILGTAKEPEWSPAQDVESVLVSIQSLLNDEPFENEPALESARSSFAELYNDLVRQETIRVAVCGQVEAALKDSAGCPPVFRELILKTFVDAYDKYEDTVKTRLERIGPTPQYPFRENRKYQYKQLLPRLRGLLDEARQRVNATSTRTTAEATSTE</sequence>
<dbReference type="GO" id="GO:0006915">
    <property type="term" value="P:apoptotic process"/>
    <property type="evidence" value="ECO:0007669"/>
    <property type="project" value="UniProtKB-KW"/>
</dbReference>
<dbReference type="InterPro" id="IPR000608">
    <property type="entry name" value="UBC"/>
</dbReference>
<evidence type="ECO:0000256" key="1">
    <source>
        <dbReference type="ARBA" id="ARBA00004123"/>
    </source>
</evidence>
<dbReference type="GO" id="GO:0004869">
    <property type="term" value="F:cysteine-type endopeptidase inhibitor activity"/>
    <property type="evidence" value="ECO:0007669"/>
    <property type="project" value="TreeGrafter"/>
</dbReference>
<feature type="domain" description="UBC core" evidence="15">
    <location>
        <begin position="30"/>
        <end position="191"/>
    </location>
</feature>
<evidence type="ECO:0000256" key="9">
    <source>
        <dbReference type="ARBA" id="ARBA00022840"/>
    </source>
</evidence>
<keyword evidence="7" id="KW-0547">Nucleotide-binding</keyword>
<keyword evidence="5" id="KW-0808">Transferase</keyword>